<dbReference type="EMBL" id="FO681347">
    <property type="protein sequence ID" value="CCV64105.1"/>
    <property type="molecule type" value="Genomic_DNA"/>
</dbReference>
<organism evidence="2 3">
    <name type="scientific">Alteracholeplasma palmae (strain ATCC 49389 / J233)</name>
    <name type="common">Acholeplasma palmae</name>
    <dbReference type="NCBI Taxonomy" id="1318466"/>
    <lineage>
        <taxon>Bacteria</taxon>
        <taxon>Bacillati</taxon>
        <taxon>Mycoplasmatota</taxon>
        <taxon>Mollicutes</taxon>
        <taxon>Acholeplasmatales</taxon>
        <taxon>Acholeplasmataceae</taxon>
        <taxon>Acholeplasma</taxon>
    </lineage>
</organism>
<sequence length="236" mass="27112">MKQKIVFITVVFLLLGVMGHNLAKDPKDYLTRELSVNDENQNISLTETQLEYVFDLGEKYLLENSTSTEEEVDTYMKNIIYTLSNENNSLDFVGSYYGGLTKEEFYLSVRHPFKALKVKKCVNKAYAKTTEFYVDDATYKKNGDAFRHVYWNALMTKEIGAEYAEKFATAHESESEDALDTLMDMKNNKIGRSLVKKYSKISDDEIANKARTEVRNGNCYQIVNEELISTNAEGER</sequence>
<dbReference type="Pfam" id="PF22322">
    <property type="entry name" value="DUF6973"/>
    <property type="match status" value="1"/>
</dbReference>
<proteinExistence type="predicted"/>
<evidence type="ECO:0000313" key="3">
    <source>
        <dbReference type="Proteomes" id="UP000032740"/>
    </source>
</evidence>
<dbReference type="Proteomes" id="UP000032740">
    <property type="component" value="Chromosome"/>
</dbReference>
<name>U4KPE5_ALTPJ</name>
<dbReference type="STRING" id="1318466.BN85405280"/>
<accession>U4KPE5</accession>
<dbReference type="KEGG" id="apal:BN85405280"/>
<dbReference type="RefSeq" id="WP_026657529.1">
    <property type="nucleotide sequence ID" value="NC_022538.1"/>
</dbReference>
<evidence type="ECO:0000259" key="1">
    <source>
        <dbReference type="Pfam" id="PF22322"/>
    </source>
</evidence>
<dbReference type="InterPro" id="IPR054246">
    <property type="entry name" value="DUF6973"/>
</dbReference>
<dbReference type="OrthoDB" id="1187707at2"/>
<protein>
    <recommendedName>
        <fullName evidence="1">DUF6973 domain-containing protein</fullName>
    </recommendedName>
</protein>
<keyword evidence="3" id="KW-1185">Reference proteome</keyword>
<feature type="domain" description="DUF6973" evidence="1">
    <location>
        <begin position="107"/>
        <end position="217"/>
    </location>
</feature>
<evidence type="ECO:0000313" key="2">
    <source>
        <dbReference type="EMBL" id="CCV64105.1"/>
    </source>
</evidence>
<reference evidence="2 3" key="1">
    <citation type="journal article" date="2013" name="J. Mol. Microbiol. Biotechnol.">
        <title>Analysis of the Complete Genomes of Acholeplasma brassicae , A. palmae and A. laidlawii and Their Comparison to the Obligate Parasites from ' Candidatus Phytoplasma'.</title>
        <authorList>
            <person name="Kube M."/>
            <person name="Siewert C."/>
            <person name="Migdoll A.M."/>
            <person name="Duduk B."/>
            <person name="Holz S."/>
            <person name="Rabus R."/>
            <person name="Seemuller E."/>
            <person name="Mitrovic J."/>
            <person name="Muller I."/>
            <person name="Buttner C."/>
            <person name="Reinhardt R."/>
        </authorList>
    </citation>
    <scope>NUCLEOTIDE SEQUENCE [LARGE SCALE GENOMIC DNA]</scope>
    <source>
        <strain evidence="2 3">J233</strain>
    </source>
</reference>
<dbReference type="AlphaFoldDB" id="U4KPE5"/>
<gene>
    <name evidence="2" type="ORF">BN85405280</name>
</gene>
<dbReference type="HOGENOM" id="CLU_090566_0_0_14"/>